<dbReference type="EMBL" id="GBRH01266498">
    <property type="protein sequence ID" value="JAD31397.1"/>
    <property type="molecule type" value="Transcribed_RNA"/>
</dbReference>
<protein>
    <submittedName>
        <fullName evidence="2">Uncharacterized protein</fullName>
    </submittedName>
</protein>
<sequence>MRFSVLLKATQKPQTQTKASSETSLSLYIARLMRRIRYKRRGEK</sequence>
<name>A0A0A8Z954_ARUDO</name>
<evidence type="ECO:0000256" key="1">
    <source>
        <dbReference type="SAM" id="MobiDB-lite"/>
    </source>
</evidence>
<reference evidence="2" key="2">
    <citation type="journal article" date="2015" name="Data Brief">
        <title>Shoot transcriptome of the giant reed, Arundo donax.</title>
        <authorList>
            <person name="Barrero R.A."/>
            <person name="Guerrero F.D."/>
            <person name="Moolhuijzen P."/>
            <person name="Goolsby J.A."/>
            <person name="Tidwell J."/>
            <person name="Bellgard S.E."/>
            <person name="Bellgard M.I."/>
        </authorList>
    </citation>
    <scope>NUCLEOTIDE SEQUENCE</scope>
    <source>
        <tissue evidence="2">Shoot tissue taken approximately 20 cm above the soil surface</tissue>
    </source>
</reference>
<accession>A0A0A8Z954</accession>
<reference evidence="2" key="1">
    <citation type="submission" date="2014-09" db="EMBL/GenBank/DDBJ databases">
        <authorList>
            <person name="Magalhaes I.L.F."/>
            <person name="Oliveira U."/>
            <person name="Santos F.R."/>
            <person name="Vidigal T.H.D.A."/>
            <person name="Brescovit A.D."/>
            <person name="Santos A.J."/>
        </authorList>
    </citation>
    <scope>NUCLEOTIDE SEQUENCE</scope>
    <source>
        <tissue evidence="2">Shoot tissue taken approximately 20 cm above the soil surface</tissue>
    </source>
</reference>
<feature type="region of interest" description="Disordered" evidence="1">
    <location>
        <begin position="1"/>
        <end position="20"/>
    </location>
</feature>
<dbReference type="AlphaFoldDB" id="A0A0A8Z954"/>
<proteinExistence type="predicted"/>
<feature type="compositionally biased region" description="Polar residues" evidence="1">
    <location>
        <begin position="11"/>
        <end position="20"/>
    </location>
</feature>
<organism evidence="2">
    <name type="scientific">Arundo donax</name>
    <name type="common">Giant reed</name>
    <name type="synonym">Donax arundinaceus</name>
    <dbReference type="NCBI Taxonomy" id="35708"/>
    <lineage>
        <taxon>Eukaryota</taxon>
        <taxon>Viridiplantae</taxon>
        <taxon>Streptophyta</taxon>
        <taxon>Embryophyta</taxon>
        <taxon>Tracheophyta</taxon>
        <taxon>Spermatophyta</taxon>
        <taxon>Magnoliopsida</taxon>
        <taxon>Liliopsida</taxon>
        <taxon>Poales</taxon>
        <taxon>Poaceae</taxon>
        <taxon>PACMAD clade</taxon>
        <taxon>Arundinoideae</taxon>
        <taxon>Arundineae</taxon>
        <taxon>Arundo</taxon>
    </lineage>
</organism>
<evidence type="ECO:0000313" key="2">
    <source>
        <dbReference type="EMBL" id="JAD31397.1"/>
    </source>
</evidence>